<protein>
    <submittedName>
        <fullName evidence="1">Uncharacterized protein</fullName>
    </submittedName>
</protein>
<reference evidence="1" key="1">
    <citation type="submission" date="2018-07" db="EMBL/GenBank/DDBJ databases">
        <authorList>
            <person name="Quirk P.G."/>
            <person name="Krulwich T.A."/>
        </authorList>
    </citation>
    <scope>NUCLEOTIDE SEQUENCE</scope>
</reference>
<evidence type="ECO:0000313" key="1">
    <source>
        <dbReference type="EMBL" id="SUS04986.1"/>
    </source>
</evidence>
<dbReference type="EMBL" id="UIDG01000069">
    <property type="protein sequence ID" value="SUS04986.1"/>
    <property type="molecule type" value="Genomic_DNA"/>
</dbReference>
<accession>A0A380T9S8</accession>
<name>A0A380T9S8_9ZZZZ</name>
<organism evidence="1">
    <name type="scientific">metagenome</name>
    <dbReference type="NCBI Taxonomy" id="256318"/>
    <lineage>
        <taxon>unclassified sequences</taxon>
        <taxon>metagenomes</taxon>
    </lineage>
</organism>
<dbReference type="AlphaFoldDB" id="A0A380T9S8"/>
<sequence>MQMRRPWPARVLFALALLWLTGTARADDVKDAMAEALRAYEAGEYTTAAGQLDYAAQLVRQLKGGRLETFLPEPVAGWTGAKKEVAATSMFGGGTSVERAYTKLDSRITVQIIGDAPMLQGLMMMFGNPAMLQGNAKLQTIKGQRAIVQIEPNGTDGELSIAVGQRFLVKITGNRISRDDLIAFAQTIDYEELAKTN</sequence>
<gene>
    <name evidence="1" type="ORF">DF3PB_1600004</name>
</gene>
<proteinExistence type="predicted"/>